<keyword evidence="6" id="KW-1185">Reference proteome</keyword>
<evidence type="ECO:0000313" key="5">
    <source>
        <dbReference type="EMBL" id="KAG1899336.1"/>
    </source>
</evidence>
<dbReference type="Proteomes" id="UP001195769">
    <property type="component" value="Unassembled WGS sequence"/>
</dbReference>
<comment type="caution">
    <text evidence="5">The sequence shown here is derived from an EMBL/GenBank/DDBJ whole genome shotgun (WGS) entry which is preliminary data.</text>
</comment>
<dbReference type="SMART" id="SM00343">
    <property type="entry name" value="ZnF_C2HC"/>
    <property type="match status" value="1"/>
</dbReference>
<dbReference type="AlphaFoldDB" id="A0AAD4HKC1"/>
<gene>
    <name evidence="5" type="ORF">F5891DRAFT_1189772</name>
</gene>
<keyword evidence="2" id="KW-0479">Metal-binding</keyword>
<evidence type="ECO:0000256" key="1">
    <source>
        <dbReference type="ARBA" id="ARBA00022664"/>
    </source>
</evidence>
<evidence type="ECO:0000259" key="4">
    <source>
        <dbReference type="PROSITE" id="PS50158"/>
    </source>
</evidence>
<protein>
    <recommendedName>
        <fullName evidence="4">CCHC-type domain-containing protein</fullName>
    </recommendedName>
</protein>
<dbReference type="RefSeq" id="XP_041224912.1">
    <property type="nucleotide sequence ID" value="XM_041367215.1"/>
</dbReference>
<dbReference type="GO" id="GO:0006397">
    <property type="term" value="P:mRNA processing"/>
    <property type="evidence" value="ECO:0007669"/>
    <property type="project" value="UniProtKB-KW"/>
</dbReference>
<keyword evidence="1" id="KW-0507">mRNA processing</keyword>
<dbReference type="Pfam" id="PF00098">
    <property type="entry name" value="zf-CCHC"/>
    <property type="match status" value="1"/>
</dbReference>
<reference evidence="5" key="1">
    <citation type="journal article" date="2020" name="New Phytol.">
        <title>Comparative genomics reveals dynamic genome evolution in host specialist ectomycorrhizal fungi.</title>
        <authorList>
            <person name="Lofgren L.A."/>
            <person name="Nguyen N.H."/>
            <person name="Vilgalys R."/>
            <person name="Ruytinx J."/>
            <person name="Liao H.L."/>
            <person name="Branco S."/>
            <person name="Kuo A."/>
            <person name="LaButti K."/>
            <person name="Lipzen A."/>
            <person name="Andreopoulos W."/>
            <person name="Pangilinan J."/>
            <person name="Riley R."/>
            <person name="Hundley H."/>
            <person name="Na H."/>
            <person name="Barry K."/>
            <person name="Grigoriev I.V."/>
            <person name="Stajich J.E."/>
            <person name="Kennedy P.G."/>
        </authorList>
    </citation>
    <scope>NUCLEOTIDE SEQUENCE</scope>
    <source>
        <strain evidence="5">FC203</strain>
    </source>
</reference>
<dbReference type="InterPro" id="IPR001878">
    <property type="entry name" value="Znf_CCHC"/>
</dbReference>
<dbReference type="SUPFAM" id="SSF57756">
    <property type="entry name" value="Retrovirus zinc finger-like domains"/>
    <property type="match status" value="1"/>
</dbReference>
<evidence type="ECO:0000313" key="6">
    <source>
        <dbReference type="Proteomes" id="UP001195769"/>
    </source>
</evidence>
<name>A0AAD4HKC1_9AGAM</name>
<dbReference type="EMBL" id="JABBWK010000033">
    <property type="protein sequence ID" value="KAG1899336.1"/>
    <property type="molecule type" value="Genomic_DNA"/>
</dbReference>
<feature type="compositionally biased region" description="Low complexity" evidence="3">
    <location>
        <begin position="134"/>
        <end position="147"/>
    </location>
</feature>
<feature type="region of interest" description="Disordered" evidence="3">
    <location>
        <begin position="115"/>
        <end position="166"/>
    </location>
</feature>
<evidence type="ECO:0000256" key="2">
    <source>
        <dbReference type="PROSITE-ProRule" id="PRU00047"/>
    </source>
</evidence>
<organism evidence="5 6">
    <name type="scientific">Suillus fuscotomentosus</name>
    <dbReference type="NCBI Taxonomy" id="1912939"/>
    <lineage>
        <taxon>Eukaryota</taxon>
        <taxon>Fungi</taxon>
        <taxon>Dikarya</taxon>
        <taxon>Basidiomycota</taxon>
        <taxon>Agaricomycotina</taxon>
        <taxon>Agaricomycetes</taxon>
        <taxon>Agaricomycetidae</taxon>
        <taxon>Boletales</taxon>
        <taxon>Suillineae</taxon>
        <taxon>Suillaceae</taxon>
        <taxon>Suillus</taxon>
    </lineage>
</organism>
<proteinExistence type="predicted"/>
<dbReference type="GO" id="GO:0003676">
    <property type="term" value="F:nucleic acid binding"/>
    <property type="evidence" value="ECO:0007669"/>
    <property type="project" value="InterPro"/>
</dbReference>
<keyword evidence="2" id="KW-0862">Zinc</keyword>
<feature type="domain" description="CCHC-type" evidence="4">
    <location>
        <begin position="177"/>
        <end position="192"/>
    </location>
</feature>
<accession>A0AAD4HKC1</accession>
<dbReference type="GeneID" id="64661513"/>
<dbReference type="Gene3D" id="4.10.60.10">
    <property type="entry name" value="Zinc finger, CCHC-type"/>
    <property type="match status" value="1"/>
</dbReference>
<dbReference type="GO" id="GO:0008270">
    <property type="term" value="F:zinc ion binding"/>
    <property type="evidence" value="ECO:0007669"/>
    <property type="project" value="UniProtKB-KW"/>
</dbReference>
<keyword evidence="2" id="KW-0863">Zinc-finger</keyword>
<sequence length="218" mass="24554">MSYMKTGYAGEWAALTYDREKAKSASHRWDWDTFIKDLKVVFSPINEICDAQEHLATFTQGKMPIEEFLTRWMQILVMAEYSNVKANTTTVDHLINILRTNAHINIIDSVDEEPEMYGANRKTPNPTYYPSYKPSTSQSNPTSPTSTDRADGSGVTYGGHGQPMDLSRQHAHEGNLCYRCGQAGHIAWNCKNHVQAICQMLNGLDEEEKKGVVESLGF</sequence>
<dbReference type="PROSITE" id="PS50158">
    <property type="entry name" value="ZF_CCHC"/>
    <property type="match status" value="1"/>
</dbReference>
<evidence type="ECO:0000256" key="3">
    <source>
        <dbReference type="SAM" id="MobiDB-lite"/>
    </source>
</evidence>
<dbReference type="InterPro" id="IPR036875">
    <property type="entry name" value="Znf_CCHC_sf"/>
</dbReference>